<dbReference type="EMBL" id="BK035350">
    <property type="protein sequence ID" value="DAG95067.1"/>
    <property type="molecule type" value="Genomic_DNA"/>
</dbReference>
<proteinExistence type="predicted"/>
<protein>
    <submittedName>
        <fullName evidence="1">Uncharacterized protein</fullName>
    </submittedName>
</protein>
<evidence type="ECO:0000313" key="1">
    <source>
        <dbReference type="EMBL" id="DAG95067.1"/>
    </source>
</evidence>
<accession>A0A8S5VPW8</accession>
<name>A0A8S5VPW8_9CAUD</name>
<organism evidence="1">
    <name type="scientific">Ackermannviridae sp</name>
    <dbReference type="NCBI Taxonomy" id="2831612"/>
    <lineage>
        <taxon>Viruses</taxon>
        <taxon>Duplodnaviria</taxon>
        <taxon>Heunggongvirae</taxon>
        <taxon>Uroviricota</taxon>
        <taxon>Caudoviricetes</taxon>
        <taxon>Pantevenvirales</taxon>
        <taxon>Ackermannviridae</taxon>
    </lineage>
</organism>
<reference evidence="1" key="1">
    <citation type="journal article" date="2021" name="Proc. Natl. Acad. Sci. U.S.A.">
        <title>A Catalog of Tens of Thousands of Viruses from Human Metagenomes Reveals Hidden Associations with Chronic Diseases.</title>
        <authorList>
            <person name="Tisza M.J."/>
            <person name="Buck C.B."/>
        </authorList>
    </citation>
    <scope>NUCLEOTIDE SEQUENCE</scope>
    <source>
        <strain evidence="1">CtS9I1</strain>
    </source>
</reference>
<sequence length="94" mass="10078">MQCLRDAVLRHAVAVSFVAWPRHSIANQSKAFPLLIKSVPPQNLAGLFRCVASLFTASPCLRVESQCYASAKKCQATASPCSAFALNCVAMPLP</sequence>